<dbReference type="OrthoDB" id="3648309at2759"/>
<name>A0A2J6TGV2_9HELO</name>
<comment type="subcellular location">
    <subcellularLocation>
        <location evidence="1">Membrane</location>
        <topology evidence="1">Multi-pass membrane protein</topology>
    </subcellularLocation>
</comment>
<dbReference type="EMBL" id="KZ613783">
    <property type="protein sequence ID" value="PMD62221.1"/>
    <property type="molecule type" value="Genomic_DNA"/>
</dbReference>
<dbReference type="GO" id="GO:0016020">
    <property type="term" value="C:membrane"/>
    <property type="evidence" value="ECO:0007669"/>
    <property type="project" value="UniProtKB-SubCell"/>
</dbReference>
<dbReference type="RefSeq" id="XP_024739125.1">
    <property type="nucleotide sequence ID" value="XM_024886591.1"/>
</dbReference>
<evidence type="ECO:0000313" key="6">
    <source>
        <dbReference type="EMBL" id="PMD62221.1"/>
    </source>
</evidence>
<dbReference type="InterPro" id="IPR000791">
    <property type="entry name" value="Gpr1/Fun34/SatP-like"/>
</dbReference>
<keyword evidence="4" id="KW-1133">Transmembrane helix</keyword>
<gene>
    <name evidence="6" type="ORF">K444DRAFT_661456</name>
</gene>
<dbReference type="Proteomes" id="UP000235371">
    <property type="component" value="Unassembled WGS sequence"/>
</dbReference>
<proteinExistence type="inferred from homology"/>
<comment type="similarity">
    <text evidence="2">Belongs to the acetate uptake transporter (AceTr) (TC 2.A.96) family.</text>
</comment>
<evidence type="ECO:0000256" key="2">
    <source>
        <dbReference type="ARBA" id="ARBA00005587"/>
    </source>
</evidence>
<evidence type="ECO:0000256" key="4">
    <source>
        <dbReference type="ARBA" id="ARBA00022989"/>
    </source>
</evidence>
<dbReference type="AlphaFoldDB" id="A0A2J6TGV2"/>
<evidence type="ECO:0000256" key="5">
    <source>
        <dbReference type="ARBA" id="ARBA00023136"/>
    </source>
</evidence>
<dbReference type="GeneID" id="36594668"/>
<keyword evidence="5" id="KW-0472">Membrane</keyword>
<organism evidence="6 7">
    <name type="scientific">Hyaloscypha bicolor E</name>
    <dbReference type="NCBI Taxonomy" id="1095630"/>
    <lineage>
        <taxon>Eukaryota</taxon>
        <taxon>Fungi</taxon>
        <taxon>Dikarya</taxon>
        <taxon>Ascomycota</taxon>
        <taxon>Pezizomycotina</taxon>
        <taxon>Leotiomycetes</taxon>
        <taxon>Helotiales</taxon>
        <taxon>Hyaloscyphaceae</taxon>
        <taxon>Hyaloscypha</taxon>
        <taxon>Hyaloscypha bicolor</taxon>
    </lineage>
</organism>
<dbReference type="InParanoid" id="A0A2J6TGV2"/>
<sequence length="184" mass="19144">MVAETPETVAAPPINGVIRAGHPNGNAFAAYPNDPNACSPNGKGPVQGVPGGSSHRDYGGNPLAHANTGESARFGPFAKYLQPGLYKPPKSDITNPDPPGLIRFTFTTFLLSLISFSTHGVTTPNIVVGPATCWHVGNGSTSHKLTMLDDLLGEQGLEFVGMCKTTPPRVSIGVSIRGQCILGP</sequence>
<accession>A0A2J6TGV2</accession>
<evidence type="ECO:0000256" key="1">
    <source>
        <dbReference type="ARBA" id="ARBA00004141"/>
    </source>
</evidence>
<reference evidence="6 7" key="1">
    <citation type="submission" date="2016-04" db="EMBL/GenBank/DDBJ databases">
        <title>A degradative enzymes factory behind the ericoid mycorrhizal symbiosis.</title>
        <authorList>
            <consortium name="DOE Joint Genome Institute"/>
            <person name="Martino E."/>
            <person name="Morin E."/>
            <person name="Grelet G."/>
            <person name="Kuo A."/>
            <person name="Kohler A."/>
            <person name="Daghino S."/>
            <person name="Barry K."/>
            <person name="Choi C."/>
            <person name="Cichocki N."/>
            <person name="Clum A."/>
            <person name="Copeland A."/>
            <person name="Hainaut M."/>
            <person name="Haridas S."/>
            <person name="Labutti K."/>
            <person name="Lindquist E."/>
            <person name="Lipzen A."/>
            <person name="Khouja H.-R."/>
            <person name="Murat C."/>
            <person name="Ohm R."/>
            <person name="Olson A."/>
            <person name="Spatafora J."/>
            <person name="Veneault-Fourrey C."/>
            <person name="Henrissat B."/>
            <person name="Grigoriev I."/>
            <person name="Martin F."/>
            <person name="Perotto S."/>
        </authorList>
    </citation>
    <scope>NUCLEOTIDE SEQUENCE [LARGE SCALE GENOMIC DNA]</scope>
    <source>
        <strain evidence="6 7">E</strain>
    </source>
</reference>
<evidence type="ECO:0000256" key="3">
    <source>
        <dbReference type="ARBA" id="ARBA00022692"/>
    </source>
</evidence>
<dbReference type="STRING" id="1095630.A0A2J6TGV2"/>
<evidence type="ECO:0000313" key="7">
    <source>
        <dbReference type="Proteomes" id="UP000235371"/>
    </source>
</evidence>
<keyword evidence="3" id="KW-0812">Transmembrane</keyword>
<dbReference type="Pfam" id="PF01184">
    <property type="entry name" value="Gpr1_Fun34_YaaH"/>
    <property type="match status" value="1"/>
</dbReference>
<keyword evidence="7" id="KW-1185">Reference proteome</keyword>
<protein>
    <submittedName>
        <fullName evidence="6">Uncharacterized protein</fullName>
    </submittedName>
</protein>